<dbReference type="RefSeq" id="WP_265423293.1">
    <property type="nucleotide sequence ID" value="NZ_JAPFPW010000001.1"/>
</dbReference>
<dbReference type="Pfam" id="PF01136">
    <property type="entry name" value="Peptidase_U32"/>
    <property type="match status" value="1"/>
</dbReference>
<evidence type="ECO:0000256" key="3">
    <source>
        <dbReference type="ARBA" id="ARBA00038374"/>
    </source>
</evidence>
<dbReference type="InterPro" id="IPR032525">
    <property type="entry name" value="Peptidase_U32_C"/>
</dbReference>
<proteinExistence type="inferred from homology"/>
<dbReference type="PANTHER" id="PTHR30217">
    <property type="entry name" value="PEPTIDASE U32 FAMILY"/>
    <property type="match status" value="1"/>
</dbReference>
<dbReference type="InterPro" id="IPR001539">
    <property type="entry name" value="Peptidase_U32"/>
</dbReference>
<dbReference type="PROSITE" id="PS01276">
    <property type="entry name" value="PEPTIDASE_U32"/>
    <property type="match status" value="1"/>
</dbReference>
<reference evidence="5 6" key="1">
    <citation type="submission" date="2022-11" db="EMBL/GenBank/DDBJ databases">
        <title>Desulfobotulus tamanensis H1 sp. nov. - anaerobic, alkaliphilic, sulphate reducing bacterium isolated from terrestrial mud volcano.</title>
        <authorList>
            <person name="Frolova A."/>
            <person name="Merkel A.Y."/>
            <person name="Slobodkin A.I."/>
        </authorList>
    </citation>
    <scope>NUCLEOTIDE SEQUENCE [LARGE SCALE GENOMIC DNA]</scope>
    <source>
        <strain evidence="5 6">H1</strain>
    </source>
</reference>
<dbReference type="Pfam" id="PF16325">
    <property type="entry name" value="Peptidase_U32_C"/>
    <property type="match status" value="1"/>
</dbReference>
<name>A0ABT3N4P0_9BACT</name>
<evidence type="ECO:0000313" key="5">
    <source>
        <dbReference type="EMBL" id="MCW7752421.1"/>
    </source>
</evidence>
<protein>
    <submittedName>
        <fullName evidence="5">U32 family peptidase</fullName>
    </submittedName>
</protein>
<evidence type="ECO:0000256" key="1">
    <source>
        <dbReference type="ARBA" id="ARBA00022670"/>
    </source>
</evidence>
<organism evidence="5 6">
    <name type="scientific">Desulfobotulus pelophilus</name>
    <dbReference type="NCBI Taxonomy" id="2823377"/>
    <lineage>
        <taxon>Bacteria</taxon>
        <taxon>Pseudomonadati</taxon>
        <taxon>Thermodesulfobacteriota</taxon>
        <taxon>Desulfobacteria</taxon>
        <taxon>Desulfobacterales</taxon>
        <taxon>Desulfobacteraceae</taxon>
        <taxon>Desulfobotulus</taxon>
    </lineage>
</organism>
<keyword evidence="2" id="KW-0378">Hydrolase</keyword>
<feature type="domain" description="Peptidase family U32 C-terminal" evidence="4">
    <location>
        <begin position="332"/>
        <end position="409"/>
    </location>
</feature>
<keyword evidence="6" id="KW-1185">Reference proteome</keyword>
<dbReference type="Gene3D" id="2.40.30.10">
    <property type="entry name" value="Translation factors"/>
    <property type="match status" value="1"/>
</dbReference>
<gene>
    <name evidence="5" type="ORF">OOT00_00285</name>
</gene>
<sequence>MQNNPISLPKPVELLAPAGNMEKLKIAIEYGADAVYLGGENFSLRNFSGNFSLPDIQKAITYTHQRNAKVYVACNVYPRNHELADLQHYLEELAACSPDALIVSDPGVIALARQHAPGIPLHLSTQANTTNSGAVRFWADNGVTRINAARELSLAEIHTLCKETIEVECFIHGAMCIAYSGRCLLSSYMADRDSNRGLCAHPCRWSYAVVEAKRPGHYFPVHEDSRGSYVFNSKDLCMIDHLPDLIRAGVSSVKIEGRMKSIHYLAVTVGAYREAIDLYYKNPSTYKTDPEWLRRLDSLHHRGYGTGFYLGNSKDTAPDTWNTAGKGPKALFIGNILTPGLEGKHEIICRNRFVIGDAVEILRPGLPPATDHICAMTTSGSDSPVDTARPNERLLITLKNNHPPFSLIRILHPPCQNHFFTDIVPYNG</sequence>
<evidence type="ECO:0000256" key="2">
    <source>
        <dbReference type="ARBA" id="ARBA00022801"/>
    </source>
</evidence>
<accession>A0ABT3N4P0</accession>
<evidence type="ECO:0000313" key="6">
    <source>
        <dbReference type="Proteomes" id="UP001209681"/>
    </source>
</evidence>
<dbReference type="Proteomes" id="UP001209681">
    <property type="component" value="Unassembled WGS sequence"/>
</dbReference>
<evidence type="ECO:0000259" key="4">
    <source>
        <dbReference type="Pfam" id="PF16325"/>
    </source>
</evidence>
<dbReference type="InterPro" id="IPR051454">
    <property type="entry name" value="RNA/ubiquinone_mod_enzymes"/>
</dbReference>
<dbReference type="PANTHER" id="PTHR30217:SF6">
    <property type="entry name" value="TRNA HYDROXYLATION PROTEIN P"/>
    <property type="match status" value="1"/>
</dbReference>
<keyword evidence="1" id="KW-0645">Protease</keyword>
<dbReference type="EMBL" id="JAPFPW010000001">
    <property type="protein sequence ID" value="MCW7752421.1"/>
    <property type="molecule type" value="Genomic_DNA"/>
</dbReference>
<comment type="similarity">
    <text evidence="3">Belongs to the peptidase U32 family.</text>
</comment>
<comment type="caution">
    <text evidence="5">The sequence shown here is derived from an EMBL/GenBank/DDBJ whole genome shotgun (WGS) entry which is preliminary data.</text>
</comment>